<dbReference type="EMBL" id="BNAR01000018">
    <property type="protein sequence ID" value="GHH57531.1"/>
    <property type="molecule type" value="Genomic_DNA"/>
</dbReference>
<accession>A0ABQ3MQ74</accession>
<comment type="caution">
    <text evidence="1">The sequence shown here is derived from an EMBL/GenBank/DDBJ whole genome shotgun (WGS) entry which is preliminary data.</text>
</comment>
<evidence type="ECO:0000313" key="2">
    <source>
        <dbReference type="Proteomes" id="UP000605568"/>
    </source>
</evidence>
<protein>
    <submittedName>
        <fullName evidence="1">Uncharacterized protein</fullName>
    </submittedName>
</protein>
<dbReference type="RefSeq" id="WP_191304358.1">
    <property type="nucleotide sequence ID" value="NZ_BNAR01000018.1"/>
</dbReference>
<reference evidence="2" key="1">
    <citation type="journal article" date="2019" name="Int. J. Syst. Evol. Microbiol.">
        <title>The Global Catalogue of Microorganisms (GCM) 10K type strain sequencing project: providing services to taxonomists for standard genome sequencing and annotation.</title>
        <authorList>
            <consortium name="The Broad Institute Genomics Platform"/>
            <consortium name="The Broad Institute Genome Sequencing Center for Infectious Disease"/>
            <person name="Wu L."/>
            <person name="Ma J."/>
        </authorList>
    </citation>
    <scope>NUCLEOTIDE SEQUENCE [LARGE SCALE GENOMIC DNA]</scope>
    <source>
        <strain evidence="2">CGMCC 4.7367</strain>
    </source>
</reference>
<evidence type="ECO:0000313" key="1">
    <source>
        <dbReference type="EMBL" id="GHH57531.1"/>
    </source>
</evidence>
<gene>
    <name evidence="1" type="ORF">GCM10017774_77180</name>
</gene>
<proteinExistence type="predicted"/>
<keyword evidence="2" id="KW-1185">Reference proteome</keyword>
<organism evidence="1 2">
    <name type="scientific">Lentzea cavernae</name>
    <dbReference type="NCBI Taxonomy" id="2020703"/>
    <lineage>
        <taxon>Bacteria</taxon>
        <taxon>Bacillati</taxon>
        <taxon>Actinomycetota</taxon>
        <taxon>Actinomycetes</taxon>
        <taxon>Pseudonocardiales</taxon>
        <taxon>Pseudonocardiaceae</taxon>
        <taxon>Lentzea</taxon>
    </lineage>
</organism>
<dbReference type="Proteomes" id="UP000605568">
    <property type="component" value="Unassembled WGS sequence"/>
</dbReference>
<sequence length="138" mass="15430">MTADHKTALHNRVTDVNRAIGSFPFSVPEFDSVIIGKTFVRLQIHREYRGTEWNEYRRLADLAASFSVPVRIEKANHSTRKQICVEFERLGVKFKAIFDIATPAARTLAKAMSCKLTSDSLTVNAAEFRAAVDALESA</sequence>
<name>A0ABQ3MQ74_9PSEU</name>